<name>A0A1D7QL19_9SPHI</name>
<dbReference type="Gene3D" id="3.10.620.30">
    <property type="match status" value="1"/>
</dbReference>
<feature type="transmembrane region" description="Helical" evidence="1">
    <location>
        <begin position="769"/>
        <end position="793"/>
    </location>
</feature>
<organism evidence="3 4">
    <name type="scientific">Pedobacter steynii</name>
    <dbReference type="NCBI Taxonomy" id="430522"/>
    <lineage>
        <taxon>Bacteria</taxon>
        <taxon>Pseudomonadati</taxon>
        <taxon>Bacteroidota</taxon>
        <taxon>Sphingobacteriia</taxon>
        <taxon>Sphingobacteriales</taxon>
        <taxon>Sphingobacteriaceae</taxon>
        <taxon>Pedobacter</taxon>
    </lineage>
</organism>
<proteinExistence type="predicted"/>
<dbReference type="InterPro" id="IPR019690">
    <property type="entry name" value="DUF2569"/>
</dbReference>
<dbReference type="SUPFAM" id="SSF54001">
    <property type="entry name" value="Cysteine proteinases"/>
    <property type="match status" value="1"/>
</dbReference>
<reference evidence="3 4" key="1">
    <citation type="submission" date="2016-08" db="EMBL/GenBank/DDBJ databases">
        <authorList>
            <person name="Seilhamer J.J."/>
        </authorList>
    </citation>
    <scope>NUCLEOTIDE SEQUENCE [LARGE SCALE GENOMIC DNA]</scope>
    <source>
        <strain evidence="3 4">DX4</strain>
    </source>
</reference>
<evidence type="ECO:0000313" key="4">
    <source>
        <dbReference type="Proteomes" id="UP000094313"/>
    </source>
</evidence>
<protein>
    <recommendedName>
        <fullName evidence="2">DUF3857 domain-containing protein</fullName>
    </recommendedName>
</protein>
<sequence length="868" mass="99915">MPLVAFLCFIAIGTTFGQGKNFSIDPKDPSWIVKTNSKGATPPAKDISDGYFLSLYENQNQIELQEEFTHVIREIVSDAGVQNGSEVSVTYEPGFQKLIFHKVLLWRNNQSVDLLKSHKFKVLQTEKDLSKFIYSGTYNAFLLLDDVRKGDRIEYAYTLKGQNPIFGQQYATHFYFEGASSIGQLYTNIIFGKNRSFNLKNFNFNTQPKISEKDGLKLYEWEDRLTKTHRVADFEPSWYSPLKSTQLTEYKNWNEVVNWGLSINDYPKLNSPLLDKKVQELKAKSGNNADKYLELATRFVQDEIRYMGIEVGQYSHKPNSPEKVMKQRYGDCKDKSLLLVHLLAPMNIQAYMAYANTYTTIKTNESLPSPFAFNHVVVQVEHHQKKIWIDPTISYQRGPADKIYFPDYGYALVLKKGVNALEKVISKPTGKQVSKLSFTLPDTTAEHKAKLIIKTTYTGNYADNTRSELAETGTDDLEKSYLEYYSKMYSSIEQAQPLAIKDNEATNTLEITESYEIGDIWATDSEDGRPYVSFIADLILSEMRNIPAKARKAPLSLKWPVNIEQSIEITTPEKWDLGLEPVEFENDFFRFERTSHQKEKTVLLKYSFLGKKNFIEGAAVKTYAKDREKVSDELNYYISWGAADTVGRGNPYLTVISIITLIILFIYAIRIYQAKSEYSLQQLQEARPIRGWLIVLAIHAILLPIGLFGRIITFGIWDYQVWKNLSIESIWRTYTVKIMLILQAFGFAALLCFSILGIFLLFKRRKNFPALYIPLLFGYICFLVLSSGIYLLLKHEIGAFVVGKEISSILISITWCFVWILYLKKSVRVKETFVFPYSELEWRTEMIKHYNHQAIAAQQQKTNDNENV</sequence>
<dbReference type="InterPro" id="IPR024618">
    <property type="entry name" value="DUF3857"/>
</dbReference>
<feature type="transmembrane region" description="Helical" evidence="1">
    <location>
        <begin position="737"/>
        <end position="762"/>
    </location>
</feature>
<dbReference type="Gene3D" id="2.60.40.3140">
    <property type="match status" value="1"/>
</dbReference>
<keyword evidence="4" id="KW-1185">Reference proteome</keyword>
<gene>
    <name evidence="3" type="ORF">BFS30_20350</name>
</gene>
<dbReference type="Pfam" id="PF10754">
    <property type="entry name" value="DUF2569"/>
    <property type="match status" value="1"/>
</dbReference>
<dbReference type="EMBL" id="CP017141">
    <property type="protein sequence ID" value="AOM79309.1"/>
    <property type="molecule type" value="Genomic_DNA"/>
</dbReference>
<keyword evidence="1" id="KW-0472">Membrane</keyword>
<accession>A0A1D7QL19</accession>
<dbReference type="KEGG" id="psty:BFS30_20350"/>
<dbReference type="AlphaFoldDB" id="A0A1D7QL19"/>
<dbReference type="Proteomes" id="UP000094313">
    <property type="component" value="Chromosome"/>
</dbReference>
<evidence type="ECO:0000256" key="1">
    <source>
        <dbReference type="SAM" id="Phobius"/>
    </source>
</evidence>
<feature type="transmembrane region" description="Helical" evidence="1">
    <location>
        <begin position="652"/>
        <end position="672"/>
    </location>
</feature>
<keyword evidence="1" id="KW-1133">Transmembrane helix</keyword>
<feature type="transmembrane region" description="Helical" evidence="1">
    <location>
        <begin position="805"/>
        <end position="823"/>
    </location>
</feature>
<feature type="domain" description="DUF3857" evidence="2">
    <location>
        <begin position="65"/>
        <end position="227"/>
    </location>
</feature>
<dbReference type="Pfam" id="PF12969">
    <property type="entry name" value="DUF3857"/>
    <property type="match status" value="1"/>
</dbReference>
<evidence type="ECO:0000259" key="2">
    <source>
        <dbReference type="Pfam" id="PF12969"/>
    </source>
</evidence>
<keyword evidence="1" id="KW-0812">Transmembrane</keyword>
<dbReference type="InterPro" id="IPR038765">
    <property type="entry name" value="Papain-like_cys_pep_sf"/>
</dbReference>
<evidence type="ECO:0000313" key="3">
    <source>
        <dbReference type="EMBL" id="AOM79309.1"/>
    </source>
</evidence>
<feature type="transmembrane region" description="Helical" evidence="1">
    <location>
        <begin position="692"/>
        <end position="717"/>
    </location>
</feature>